<evidence type="ECO:0000256" key="2">
    <source>
        <dbReference type="ARBA" id="ARBA00022475"/>
    </source>
</evidence>
<feature type="domain" description="CNNM transmembrane" evidence="11">
    <location>
        <begin position="1"/>
        <end position="190"/>
    </location>
</feature>
<dbReference type="SUPFAM" id="SSF54631">
    <property type="entry name" value="CBS-domain pair"/>
    <property type="match status" value="1"/>
</dbReference>
<dbReference type="Pfam" id="PF03471">
    <property type="entry name" value="CorC_HlyC"/>
    <property type="match status" value="1"/>
</dbReference>
<dbReference type="Pfam" id="PF01595">
    <property type="entry name" value="CNNM"/>
    <property type="match status" value="1"/>
</dbReference>
<protein>
    <recommendedName>
        <fullName evidence="14">Hemolysin</fullName>
    </recommendedName>
</protein>
<sequence length="427" mass="46082">MLVLANGVFAGAELAIISVRRTRLKELIEEGSTSAKAVEALRGNPERFLATVQIGITVIGATAAAFGGASIASRLGGVLSGFGIPEQQADEVALAAVVVFVSYLSLVLGELVPKSLALRAGERYALLIGRPLRGLSWFMRPVVWFLTASSNVVLRLFGDRTNFTEGRLSAEELQQLVEEAAKQGTLDPHAGEIASRAFEMGDVTVGELSVARDAMVALRRHSSPEEIRRVLLEGGHSRMPVYEDTLDNIVGYVIAKDLLGVAWEGNLIILEDVMRPPFFVVETMRAMDALRELQKRRMQLAVVVDERGGVVGLVTVEDLVEELVGDILSESEVPEEYVKREGPDTALVLGTASIRDVNRELSLDLDEDQDYATVAGLCIALSGGAIPEPGTKVTTEGGLVLEVVTSSPRRVDSVRFHMPKREEPAAE</sequence>
<evidence type="ECO:0000256" key="4">
    <source>
        <dbReference type="ARBA" id="ARBA00022737"/>
    </source>
</evidence>
<dbReference type="OrthoDB" id="9798188at2"/>
<dbReference type="PANTHER" id="PTHR43099">
    <property type="entry name" value="UPF0053 PROTEIN YRKA"/>
    <property type="match status" value="1"/>
</dbReference>
<evidence type="ECO:0000256" key="7">
    <source>
        <dbReference type="ARBA" id="ARBA00023136"/>
    </source>
</evidence>
<dbReference type="InterPro" id="IPR005170">
    <property type="entry name" value="Transptr-assoc_dom"/>
</dbReference>
<dbReference type="InterPro" id="IPR044751">
    <property type="entry name" value="Ion_transp-like_CBS"/>
</dbReference>
<accession>A0A250JYX1</accession>
<evidence type="ECO:0000256" key="6">
    <source>
        <dbReference type="ARBA" id="ARBA00023122"/>
    </source>
</evidence>
<dbReference type="KEGG" id="mmas:MYMAC_004691"/>
<keyword evidence="2" id="KW-1003">Cell membrane</keyword>
<dbReference type="Gene3D" id="3.30.465.10">
    <property type="match status" value="1"/>
</dbReference>
<keyword evidence="7 9" id="KW-0472">Membrane</keyword>
<evidence type="ECO:0000313" key="12">
    <source>
        <dbReference type="EMBL" id="ATB49054.1"/>
    </source>
</evidence>
<organism evidence="12 13">
    <name type="scientific">Corallococcus macrosporus DSM 14697</name>
    <dbReference type="NCBI Taxonomy" id="1189310"/>
    <lineage>
        <taxon>Bacteria</taxon>
        <taxon>Pseudomonadati</taxon>
        <taxon>Myxococcota</taxon>
        <taxon>Myxococcia</taxon>
        <taxon>Myxococcales</taxon>
        <taxon>Cystobacterineae</taxon>
        <taxon>Myxococcaceae</taxon>
        <taxon>Corallococcus</taxon>
    </lineage>
</organism>
<dbReference type="RefSeq" id="WP_095959731.1">
    <property type="nucleotide sequence ID" value="NZ_CP022203.1"/>
</dbReference>
<feature type="domain" description="CBS" evidence="10">
    <location>
        <begin position="273"/>
        <end position="330"/>
    </location>
</feature>
<dbReference type="InterPro" id="IPR036318">
    <property type="entry name" value="FAD-bd_PCMH-like_sf"/>
</dbReference>
<dbReference type="InterPro" id="IPR046342">
    <property type="entry name" value="CBS_dom_sf"/>
</dbReference>
<keyword evidence="13" id="KW-1185">Reference proteome</keyword>
<dbReference type="AlphaFoldDB" id="A0A250JYX1"/>
<evidence type="ECO:0008006" key="14">
    <source>
        <dbReference type="Google" id="ProtNLM"/>
    </source>
</evidence>
<dbReference type="PROSITE" id="PS51846">
    <property type="entry name" value="CNNM"/>
    <property type="match status" value="1"/>
</dbReference>
<evidence type="ECO:0000313" key="13">
    <source>
        <dbReference type="Proteomes" id="UP000217343"/>
    </source>
</evidence>
<keyword evidence="4" id="KW-0677">Repeat</keyword>
<keyword evidence="6 8" id="KW-0129">CBS domain</keyword>
<name>A0A250JYX1_9BACT</name>
<evidence type="ECO:0000259" key="10">
    <source>
        <dbReference type="PROSITE" id="PS51371"/>
    </source>
</evidence>
<dbReference type="InterPro" id="IPR051676">
    <property type="entry name" value="UPF0053_domain"/>
</dbReference>
<dbReference type="Pfam" id="PF00571">
    <property type="entry name" value="CBS"/>
    <property type="match status" value="2"/>
</dbReference>
<dbReference type="Proteomes" id="UP000217343">
    <property type="component" value="Chromosome"/>
</dbReference>
<evidence type="ECO:0000256" key="8">
    <source>
        <dbReference type="PROSITE-ProRule" id="PRU00703"/>
    </source>
</evidence>
<proteinExistence type="predicted"/>
<reference evidence="12 13" key="1">
    <citation type="submission" date="2017-06" db="EMBL/GenBank/DDBJ databases">
        <title>Sequencing and comparative analysis of myxobacterial genomes.</title>
        <authorList>
            <person name="Rupp O."/>
            <person name="Goesmann A."/>
            <person name="Sogaard-Andersen L."/>
        </authorList>
    </citation>
    <scope>NUCLEOTIDE SEQUENCE [LARGE SCALE GENOMIC DNA]</scope>
    <source>
        <strain evidence="12 13">DSM 14697</strain>
    </source>
</reference>
<evidence type="ECO:0000256" key="9">
    <source>
        <dbReference type="PROSITE-ProRule" id="PRU01193"/>
    </source>
</evidence>
<dbReference type="InterPro" id="IPR000644">
    <property type="entry name" value="CBS_dom"/>
</dbReference>
<dbReference type="EMBL" id="CP022203">
    <property type="protein sequence ID" value="ATB49054.1"/>
    <property type="molecule type" value="Genomic_DNA"/>
</dbReference>
<dbReference type="GO" id="GO:0050660">
    <property type="term" value="F:flavin adenine dinucleotide binding"/>
    <property type="evidence" value="ECO:0007669"/>
    <property type="project" value="InterPro"/>
</dbReference>
<dbReference type="Gene3D" id="3.10.580.10">
    <property type="entry name" value="CBS-domain"/>
    <property type="match status" value="1"/>
</dbReference>
<dbReference type="PROSITE" id="PS51371">
    <property type="entry name" value="CBS"/>
    <property type="match status" value="2"/>
</dbReference>
<evidence type="ECO:0000256" key="5">
    <source>
        <dbReference type="ARBA" id="ARBA00022989"/>
    </source>
</evidence>
<dbReference type="GO" id="GO:0005886">
    <property type="term" value="C:plasma membrane"/>
    <property type="evidence" value="ECO:0007669"/>
    <property type="project" value="UniProtKB-SubCell"/>
</dbReference>
<comment type="subcellular location">
    <subcellularLocation>
        <location evidence="1">Cell membrane</location>
        <topology evidence="1">Multi-pass membrane protein</topology>
    </subcellularLocation>
</comment>
<gene>
    <name evidence="12" type="ORF">MYMAC_004691</name>
</gene>
<evidence type="ECO:0000256" key="3">
    <source>
        <dbReference type="ARBA" id="ARBA00022692"/>
    </source>
</evidence>
<keyword evidence="3 9" id="KW-0812">Transmembrane</keyword>
<dbReference type="PANTHER" id="PTHR43099:SF5">
    <property type="entry name" value="HLYC_CORC FAMILY TRANSPORTER"/>
    <property type="match status" value="1"/>
</dbReference>
<evidence type="ECO:0000256" key="1">
    <source>
        <dbReference type="ARBA" id="ARBA00004651"/>
    </source>
</evidence>
<dbReference type="SUPFAM" id="SSF56176">
    <property type="entry name" value="FAD-binding/transporter-associated domain-like"/>
    <property type="match status" value="1"/>
</dbReference>
<dbReference type="InterPro" id="IPR002550">
    <property type="entry name" value="CNNM"/>
</dbReference>
<dbReference type="InterPro" id="IPR016169">
    <property type="entry name" value="FAD-bd_PCMH_sub2"/>
</dbReference>
<dbReference type="CDD" id="cd04590">
    <property type="entry name" value="CBS_pair_CorC_HlyC_assoc"/>
    <property type="match status" value="1"/>
</dbReference>
<feature type="domain" description="CBS" evidence="10">
    <location>
        <begin position="210"/>
        <end position="268"/>
    </location>
</feature>
<keyword evidence="5 9" id="KW-1133">Transmembrane helix</keyword>
<dbReference type="SMART" id="SM01091">
    <property type="entry name" value="CorC_HlyC"/>
    <property type="match status" value="1"/>
</dbReference>
<evidence type="ECO:0000259" key="11">
    <source>
        <dbReference type="PROSITE" id="PS51846"/>
    </source>
</evidence>
<dbReference type="SMART" id="SM00116">
    <property type="entry name" value="CBS"/>
    <property type="match status" value="2"/>
</dbReference>